<feature type="chain" id="PRO_5010724373" description="Secreted protein" evidence="1">
    <location>
        <begin position="22"/>
        <end position="3070"/>
    </location>
</feature>
<protein>
    <recommendedName>
        <fullName evidence="4">Secreted protein</fullName>
    </recommendedName>
</protein>
<dbReference type="OrthoDB" id="79102at2759"/>
<name>A0A1V9ZUM2_ACHHY</name>
<gene>
    <name evidence="2" type="ORF">ACHHYP_00317</name>
</gene>
<evidence type="ECO:0000256" key="1">
    <source>
        <dbReference type="SAM" id="SignalP"/>
    </source>
</evidence>
<dbReference type="EMBL" id="JNBR01000002">
    <property type="protein sequence ID" value="OQS01726.1"/>
    <property type="molecule type" value="Genomic_DNA"/>
</dbReference>
<feature type="signal peptide" evidence="1">
    <location>
        <begin position="1"/>
        <end position="21"/>
    </location>
</feature>
<evidence type="ECO:0000313" key="3">
    <source>
        <dbReference type="Proteomes" id="UP000243579"/>
    </source>
</evidence>
<reference evidence="2 3" key="1">
    <citation type="journal article" date="2014" name="Genome Biol. Evol.">
        <title>The secreted proteins of Achlya hypogyna and Thraustotheca clavata identify the ancestral oomycete secretome and reveal gene acquisitions by horizontal gene transfer.</title>
        <authorList>
            <person name="Misner I."/>
            <person name="Blouin N."/>
            <person name="Leonard G."/>
            <person name="Richards T.A."/>
            <person name="Lane C.E."/>
        </authorList>
    </citation>
    <scope>NUCLEOTIDE SEQUENCE [LARGE SCALE GENOMIC DNA]</scope>
    <source>
        <strain evidence="2 3">ATCC 48635</strain>
    </source>
</reference>
<dbReference type="Proteomes" id="UP000243579">
    <property type="component" value="Unassembled WGS sequence"/>
</dbReference>
<proteinExistence type="predicted"/>
<sequence>MARTLLRLGLLALLWAVAAVAQYEYVVPVGPYYNGSFVRIDVALPYATSLQALKMNHAVMESQLFGYLSAYELPATDVVTSGFAVTTNFGATGLEPSLYAMLNYVVSIDIVFYVNASAPPATLFNATAALNGIGLRAGQTLPQTLAQAMFGVLAPAMSANNVLLTSLAPPGATQMFTPLAPYISLDLELPAPLQGAAALDVFFFQTVEFAAAAALEGYHATWVHAVQATKLLGQPLLDVTLLVGLDNGVVNRDTLHLAFDDTTKCGPIFEANNLTFLGPNMYTMNVSADGIPTSWYGSYYGLYPSAPKASHIVALALSFGKAFNLQQVEAFAPAAIASLASDLKHTITVADIVADTGDVDTPTAITLILDVAVTDGPSSISVESAIVANNTGLLQDVLTALQLPPGMLTLALAPNNGTTPPPPGPYFDFSMDFVQVAPTSQLSPVFDLQRGLCALAGAGNLAVPPSHMEVSAVSKSPNSYLVTWFGRIYLQTTNVPREEVAQAIKLNIATRLLFNNRPGMSLLSGFQDIKFNLGADGYVSWFNSVVFVPPYPLNLTFAHVHYTFNGSLCQRDLEVQETNLLGLLVAASTRYASTADVATVHSKTRNANDYAPFVVSFRVYANDTMNPPEFIFADPNLLAQLGALFSPNPVLVSLTNYTTSYMSNPELPPLPQAPYFTAQLQYYDANPVPINSYDAFFFRRVKLAIAEELGWNSTANISAGVVSKASGSYLVFVSLTIELAPSMDRMALSGPLQTTLAGALAANGVGDQYDGVMLDLTADGYILPQSFFQQKYIDTPPDLVSPNDYVRVTVSFTNVTFGGLSQGLPGFVATLTKAVGANASQLWDINTNVQSIAQAGYFEARILLFAAMNGTLETTNITSALVNPMVVAQTTTPGLPPFGLVGIEVSSALPPMPPPMGPYVFLYLTLYQSAVIQYSALDYERMKLAVASAAGLPANTIVVQGLHKAYNSNAMQWSFLLPLLDGSATARSQIEAQVQLSLPEALAAFQWPTNQTILGIDLNLYADGYTTYQVTSAGDLFLQRQRYPLTPSPVNAYVHATDPHPTCNAFFCLQLAFTSAYWADPFVLTAYETKHPVFSNAFAPGSIAPVIDGGNATVWQIWPTADANPAKVDVVLHLSRPESFGNTSDDLVVRVIAQMMSPTTAASSVTVVSHTGAEAIDYYSLIAANNVLSLNLDLHPYEPPTSGGNATLNQYTLPSVNCALCQNLFAQTSNIYCLQNQILTPGFITQTVQNYLPGFTRDITTPLQQCQNTTNAASWANFQIAASCMLSSGCPLAPFLPNTSSMAVLYSNDPVHTVMVMASAFQLQLEVVFNGIAITPVLNATNVVPLLTATLQSSFAPVGVVPKVTASWSTIQNAWTIQIQYQNLMSQMPILSVYNPNAQAQPPVSISTSIKPYYAVEVLPYNTSVFSPVVSGMSAQCSSCNAHLMALNMTDPEAFSCLNLPDLADRMANNISLWFNNSQFDVSDAVANCLQTLPSSSWPQLTKTLQCYLGSPCPVATPTLGNITLVQPFAPRQTLRAPQGSYINLQARRFLGVLLGNQSVSFQNVVASTDPRTLSKALSSFFAPVAGNVAVQIYSTPEFDPVTQAMSVFWYVLLQYTELVGPLPKLVINSNAPVAVTNVAAPMYLQLSFARMPTAPGPTATSMGLQLIPLCQRCDSMVADCDKNSDCSGAMDCMSRGDVYFENPAILLSQSYPLNYTTDLAATLDACYKAPNVSLVGWQMATSFMRCYASSGCPITEDVSSTRMVTAMTTTATQTIQALANEIVNLQFYVKGNLIGGLYSIGSATVPGNGSTLAMQLGFLSNITTNVTASTSLNVLPTQSVWTLVLTYFNAVGPLPTIQVSRNVSAVSVFTSDPAPAFQVVPYNLNYFQVPSFVPASLTPSAPTGMVTMCDECHALMQTSCGPDPACQNALAAFRGALNPSVLLALNANATVDISGLVAASVSAKTPLRAASVFGLYHSCLALYQCPVQVMPAGSPAIPVLKTTPEVHVVQIFNSSPNFNITLSYPNWGVVLPISGDLTAQALNLSLQNQWNASLLESAYYQCMATGCVAYFSFPNLVLPLALPVVNGSVPVNVYKAPAATQTISVLPTPNWVDTPPVLLSPACSSCAALQSSCAANPGCQSILSCWASPNASVVNATANLRDNLPFYSTLNLTANNAYCIGNTSLTNFAPYAAWQNCLLSNACPVQPTLGAILAGRSVVATASQGVQTFLVSGALTASVSLQFNLLGTNLGGISYVSLYTSPSVLSSQLQGILGSLATVSMSTFQANASSWYIQIAYNNYVGPLPNVTLISTVSASLASSTVTALTEQVIPYTSYGYGFPYLVNAAPAPTPTPALATYAPVATPLPNGGVITYPPTTTTPVPTTVNATVTTTSTNMSTVCDECNAFLTSSCLSDVNCTALLTSYRSGINASVLALLNGTSNATTAVTSVLAGTLTPIATTALRSMSPFASYLSCMSFYQCALNTTSVNGSTRSVMLSTTPEVHVVQVPNTTAIFNATVAYPALNVSLVVSNNATLLNYTLQSQWNVSLAPTAVLTCASTCSFTFTFPNLGVPLALPTVTSSFATATAARSQQATQSVALLSSNLTTTSALVLGATCNYCVSQFAACSANTGCATMLNYWRLNASIAATLNALQASPTATSVNATANNTIAMANQTYTSVQLFASATNCLITNACPVAADLSTAANITSILANRMIVPVTTTATQTLFLNVSLGANVSVQLSLLGQSLGNLTNITYSTSVASLAATVQSFIGGMGQVSVSAVNTSSAAWALTISYANYVAALPTLSVTGATLNTTSTPSSFLYQVVPFNVGAFGFPYKPNTVTTITTGVAVNNKCQGCLALASVCSASSPCATLMNCVANATTANFTTALASSPLATSVEYTTPFSACIANASYAAWSQYAAYLTCNDINACPLLSTTTTVAAGRMLTPNSLAATQKIQVNTTALSSVNMNIKFAVGSTYVGALLNITSTNSTATLTSQLQTAFASVATVTATTYNDTSAWYIGLTYSNYYGPLPSLTIYGTNNYTTPLSTSSREFVTVQAYNPLSYYPN</sequence>
<organism evidence="2 3">
    <name type="scientific">Achlya hypogyna</name>
    <name type="common">Oomycete</name>
    <name type="synonym">Protoachlya hypogyna</name>
    <dbReference type="NCBI Taxonomy" id="1202772"/>
    <lineage>
        <taxon>Eukaryota</taxon>
        <taxon>Sar</taxon>
        <taxon>Stramenopiles</taxon>
        <taxon>Oomycota</taxon>
        <taxon>Saprolegniomycetes</taxon>
        <taxon>Saprolegniales</taxon>
        <taxon>Achlyaceae</taxon>
        <taxon>Achlya</taxon>
    </lineage>
</organism>
<evidence type="ECO:0008006" key="4">
    <source>
        <dbReference type="Google" id="ProtNLM"/>
    </source>
</evidence>
<comment type="caution">
    <text evidence="2">The sequence shown here is derived from an EMBL/GenBank/DDBJ whole genome shotgun (WGS) entry which is preliminary data.</text>
</comment>
<evidence type="ECO:0000313" key="2">
    <source>
        <dbReference type="EMBL" id="OQS01726.1"/>
    </source>
</evidence>
<keyword evidence="3" id="KW-1185">Reference proteome</keyword>
<accession>A0A1V9ZUM2</accession>
<dbReference type="STRING" id="1202772.A0A1V9ZUM2"/>
<keyword evidence="1" id="KW-0732">Signal</keyword>